<keyword evidence="2" id="KW-1185">Reference proteome</keyword>
<proteinExistence type="predicted"/>
<evidence type="ECO:0000313" key="2">
    <source>
        <dbReference type="Proteomes" id="UP000198619"/>
    </source>
</evidence>
<evidence type="ECO:0000313" key="1">
    <source>
        <dbReference type="EMBL" id="SFB35057.1"/>
    </source>
</evidence>
<sequence length="168" mass="19608">MNTMYKEIVETKKAPRIVGGLLLVSLMIVIANGVEDIRLFEYRIGYLTDPLLKIVACMIMAGEFIKCKVRYRYSIIADQLIIHKLKDKHQYTAENIKLQDIVFVGKMSDLNRKLNIISSKNYVCSVNMFERYCCIYKDGNVYRKFYFQPSSRLLVKLNNILIKSKSLF</sequence>
<dbReference type="STRING" id="84698.SAMN04488528_103233"/>
<gene>
    <name evidence="1" type="ORF">SAMN04488528_103233</name>
</gene>
<dbReference type="RefSeq" id="WP_090042595.1">
    <property type="nucleotide sequence ID" value="NZ_FOKI01000032.1"/>
</dbReference>
<name>A0A1I1AAT5_9CLOT</name>
<protein>
    <submittedName>
        <fullName evidence="1">Uncharacterized protein</fullName>
    </submittedName>
</protein>
<organism evidence="1 2">
    <name type="scientific">Clostridium frigidicarnis</name>
    <dbReference type="NCBI Taxonomy" id="84698"/>
    <lineage>
        <taxon>Bacteria</taxon>
        <taxon>Bacillati</taxon>
        <taxon>Bacillota</taxon>
        <taxon>Clostridia</taxon>
        <taxon>Eubacteriales</taxon>
        <taxon>Clostridiaceae</taxon>
        <taxon>Clostridium</taxon>
    </lineage>
</organism>
<dbReference type="AlphaFoldDB" id="A0A1I1AAT5"/>
<dbReference type="OrthoDB" id="1953575at2"/>
<reference evidence="1 2" key="1">
    <citation type="submission" date="2016-10" db="EMBL/GenBank/DDBJ databases">
        <authorList>
            <person name="de Groot N.N."/>
        </authorList>
    </citation>
    <scope>NUCLEOTIDE SEQUENCE [LARGE SCALE GENOMIC DNA]</scope>
    <source>
        <strain evidence="1 2">DSM 12271</strain>
    </source>
</reference>
<dbReference type="Proteomes" id="UP000198619">
    <property type="component" value="Unassembled WGS sequence"/>
</dbReference>
<accession>A0A1I1AAT5</accession>
<dbReference type="EMBL" id="FOKI01000032">
    <property type="protein sequence ID" value="SFB35057.1"/>
    <property type="molecule type" value="Genomic_DNA"/>
</dbReference>